<keyword evidence="5" id="KW-1185">Reference proteome</keyword>
<sequence>MALAKAVTFTGLCQAGEDGIQRPGDPRLEGSPYLEEASPFGWPLSPNDWTFLKQEEWSERYMVCGGELQSPMDIATSGSCVMNGGQDDGLISDASDYGTVGKGTVHLSSYMRSASVKGDFGSLYLKDTEGHTVQYTAHEVHLSTDSWHTLDGQSRVAELMIFHKPKDHRDMLKDGVVVSVLFEHNESADNAIFSYMGFPQGHEELEVDEDATWPTLTEQLNLKEAVKEATAGASYMYQGSVPVPPCSETVKYLVLGKALHVHPAQTEKLRKALACFAGGYKKRLPVPNPPYNCRNVLKNSMQVDGHHQDRTCKEAHESGTWYRAAACWDYGASAAHRAQCVKSPIDLDASLAAGSSGRDSEASLQFVMKAVNNVTVQATNYTLDALPNSFGVRAGMPNFGSVIVSGRNFLLHKLSVKPISSHSYEGKHHVAEIQVEGIMDGDGLRKLAEISGVHSGRHADTHRRLSTEGAQAGTQEYHRLILSFPLEAGADNSLLDQLGLPVAKYRDLIAHGKKYTVEHVDLQAGLHQAMSGNWFWYRGGMTVPGCPDWGVRWIVFEKPLPISMAQLNYLDLKVSGMDSTRLDGPKLDAAAYKATVFLKNLPPLAVDKHTTCIDEEWNYDNPSCWAEKFPLCSEGQRQSPIQIHRSHIKTVGKDNFLAACSWRPVANLHVVNFGKGLAVPGDQLGYITMIGEDGFPQFWQVAQLQLKMPSEHFIDGHAYAAELQVVHRNQQTVTQNVNSEKSFPFVTTSFFFEIGDRESTLLKQLFLPGILEPETYRVIPLSLDLMRHLGPALDGGAGLPGKSSRNSRNLSPDGAKVQAG</sequence>
<dbReference type="GO" id="GO:0004089">
    <property type="term" value="F:carbonate dehydratase activity"/>
    <property type="evidence" value="ECO:0007669"/>
    <property type="project" value="InterPro"/>
</dbReference>
<accession>A0A9P1D739</accession>
<dbReference type="InterPro" id="IPR001148">
    <property type="entry name" value="CA_dom"/>
</dbReference>
<proteinExistence type="predicted"/>
<evidence type="ECO:0000256" key="1">
    <source>
        <dbReference type="SAM" id="MobiDB-lite"/>
    </source>
</evidence>
<organism evidence="3">
    <name type="scientific">Cladocopium goreaui</name>
    <dbReference type="NCBI Taxonomy" id="2562237"/>
    <lineage>
        <taxon>Eukaryota</taxon>
        <taxon>Sar</taxon>
        <taxon>Alveolata</taxon>
        <taxon>Dinophyceae</taxon>
        <taxon>Suessiales</taxon>
        <taxon>Symbiodiniaceae</taxon>
        <taxon>Cladocopium</taxon>
    </lineage>
</organism>
<evidence type="ECO:0000259" key="2">
    <source>
        <dbReference type="PROSITE" id="PS51144"/>
    </source>
</evidence>
<feature type="domain" description="Alpha-carbonic anhydrase" evidence="2">
    <location>
        <begin position="47"/>
        <end position="300"/>
    </location>
</feature>
<dbReference type="Proteomes" id="UP001152797">
    <property type="component" value="Unassembled WGS sequence"/>
</dbReference>
<dbReference type="AlphaFoldDB" id="A0A9P1D739"/>
<protein>
    <recommendedName>
        <fullName evidence="2">Alpha-carbonic anhydrase domain-containing protein</fullName>
    </recommendedName>
</protein>
<dbReference type="EMBL" id="CAMXCT030003558">
    <property type="protein sequence ID" value="CAL4792401.1"/>
    <property type="molecule type" value="Genomic_DNA"/>
</dbReference>
<dbReference type="Pfam" id="PF00194">
    <property type="entry name" value="Carb_anhydrase"/>
    <property type="match status" value="3"/>
</dbReference>
<dbReference type="GO" id="GO:0008270">
    <property type="term" value="F:zinc ion binding"/>
    <property type="evidence" value="ECO:0007669"/>
    <property type="project" value="InterPro"/>
</dbReference>
<evidence type="ECO:0000313" key="5">
    <source>
        <dbReference type="Proteomes" id="UP001152797"/>
    </source>
</evidence>
<feature type="domain" description="Alpha-carbonic anhydrase" evidence="2">
    <location>
        <begin position="615"/>
        <end position="820"/>
    </location>
</feature>
<dbReference type="EMBL" id="CAMXCT010003558">
    <property type="protein sequence ID" value="CAI4005089.1"/>
    <property type="molecule type" value="Genomic_DNA"/>
</dbReference>
<dbReference type="SUPFAM" id="SSF51069">
    <property type="entry name" value="Carbonic anhydrase"/>
    <property type="match status" value="3"/>
</dbReference>
<dbReference type="PANTHER" id="PTHR18952">
    <property type="entry name" value="CARBONIC ANHYDRASE"/>
    <property type="match status" value="1"/>
</dbReference>
<dbReference type="OrthoDB" id="429145at2759"/>
<dbReference type="InterPro" id="IPR036398">
    <property type="entry name" value="CA_dom_sf"/>
</dbReference>
<name>A0A9P1D739_9DINO</name>
<comment type="caution">
    <text evidence="3">The sequence shown here is derived from an EMBL/GenBank/DDBJ whole genome shotgun (WGS) entry which is preliminary data.</text>
</comment>
<dbReference type="InterPro" id="IPR023561">
    <property type="entry name" value="Carbonic_anhydrase_a-class"/>
</dbReference>
<dbReference type="GO" id="GO:0006730">
    <property type="term" value="P:one-carbon metabolic process"/>
    <property type="evidence" value="ECO:0007669"/>
    <property type="project" value="TreeGrafter"/>
</dbReference>
<dbReference type="PROSITE" id="PS51144">
    <property type="entry name" value="ALPHA_CA_2"/>
    <property type="match status" value="2"/>
</dbReference>
<feature type="region of interest" description="Disordered" evidence="1">
    <location>
        <begin position="796"/>
        <end position="820"/>
    </location>
</feature>
<dbReference type="SMART" id="SM01057">
    <property type="entry name" value="Carb_anhydrase"/>
    <property type="match status" value="1"/>
</dbReference>
<gene>
    <name evidence="3" type="ORF">C1SCF055_LOCUS30844</name>
</gene>
<dbReference type="EMBL" id="CAMXCT020003558">
    <property type="protein sequence ID" value="CAL1158464.1"/>
    <property type="molecule type" value="Genomic_DNA"/>
</dbReference>
<dbReference type="Gene3D" id="3.10.200.10">
    <property type="entry name" value="Alpha carbonic anhydrase"/>
    <property type="match status" value="3"/>
</dbReference>
<dbReference type="PANTHER" id="PTHR18952:SF208">
    <property type="entry name" value="CARBONIC ANHYDRASE XA-RELATED"/>
    <property type="match status" value="1"/>
</dbReference>
<reference evidence="4" key="2">
    <citation type="submission" date="2024-04" db="EMBL/GenBank/DDBJ databases">
        <authorList>
            <person name="Chen Y."/>
            <person name="Shah S."/>
            <person name="Dougan E. K."/>
            <person name="Thang M."/>
            <person name="Chan C."/>
        </authorList>
    </citation>
    <scope>NUCLEOTIDE SEQUENCE [LARGE SCALE GENOMIC DNA]</scope>
</reference>
<reference evidence="3" key="1">
    <citation type="submission" date="2022-10" db="EMBL/GenBank/DDBJ databases">
        <authorList>
            <person name="Chen Y."/>
            <person name="Dougan E. K."/>
            <person name="Chan C."/>
            <person name="Rhodes N."/>
            <person name="Thang M."/>
        </authorList>
    </citation>
    <scope>NUCLEOTIDE SEQUENCE</scope>
</reference>
<evidence type="ECO:0000313" key="4">
    <source>
        <dbReference type="EMBL" id="CAL1158464.1"/>
    </source>
</evidence>
<evidence type="ECO:0000313" key="3">
    <source>
        <dbReference type="EMBL" id="CAI4005089.1"/>
    </source>
</evidence>